<dbReference type="InterPro" id="IPR000601">
    <property type="entry name" value="PKD_dom"/>
</dbReference>
<feature type="domain" description="PKD" evidence="1">
    <location>
        <begin position="641"/>
        <end position="680"/>
    </location>
</feature>
<organism evidence="2 3">
    <name type="scientific">Rhodocytophaga rosea</name>
    <dbReference type="NCBI Taxonomy" id="2704465"/>
    <lineage>
        <taxon>Bacteria</taxon>
        <taxon>Pseudomonadati</taxon>
        <taxon>Bacteroidota</taxon>
        <taxon>Cytophagia</taxon>
        <taxon>Cytophagales</taxon>
        <taxon>Rhodocytophagaceae</taxon>
        <taxon>Rhodocytophaga</taxon>
    </lineage>
</organism>
<dbReference type="Gene3D" id="2.60.40.10">
    <property type="entry name" value="Immunoglobulins"/>
    <property type="match status" value="4"/>
</dbReference>
<dbReference type="InterPro" id="IPR036179">
    <property type="entry name" value="Ig-like_dom_sf"/>
</dbReference>
<proteinExistence type="predicted"/>
<protein>
    <submittedName>
        <fullName evidence="2">PKD domain-containing protein</fullName>
    </submittedName>
</protein>
<dbReference type="RefSeq" id="WP_162447104.1">
    <property type="nucleotide sequence ID" value="NZ_CP048222.1"/>
</dbReference>
<dbReference type="Pfam" id="PF18911">
    <property type="entry name" value="PKD_4"/>
    <property type="match status" value="2"/>
</dbReference>
<dbReference type="Proteomes" id="UP000480178">
    <property type="component" value="Chromosome"/>
</dbReference>
<evidence type="ECO:0000313" key="3">
    <source>
        <dbReference type="Proteomes" id="UP000480178"/>
    </source>
</evidence>
<accession>A0A6C0GUZ6</accession>
<dbReference type="EMBL" id="CP048222">
    <property type="protein sequence ID" value="QHT71162.1"/>
    <property type="molecule type" value="Genomic_DNA"/>
</dbReference>
<dbReference type="PROSITE" id="PS50093">
    <property type="entry name" value="PKD"/>
    <property type="match status" value="2"/>
</dbReference>
<name>A0A6C0GUZ6_9BACT</name>
<gene>
    <name evidence="2" type="ORF">GXP67_33170</name>
</gene>
<keyword evidence="3" id="KW-1185">Reference proteome</keyword>
<dbReference type="KEGG" id="rhoz:GXP67_33170"/>
<dbReference type="SUPFAM" id="SSF82171">
    <property type="entry name" value="DPP6 N-terminal domain-like"/>
    <property type="match status" value="1"/>
</dbReference>
<sequence length="1500" mass="157740">MLRLTNTVPACFFLILLFIITLSGYQAKAQCVSFPNTPICAGDACNTAPTQFLYTGATAPGPGVTYFWDFGDPNVTTDADTTTVPTASYSYTQPGNYTVQVIVSVNGVNQAPCSSNPVPVLGFGEFTIGPMDENLGPQEEEFCKEDVPQTLSPVFRSGSAPANAIYLWSGPGVTDATKTNSSISITEEGCYSLEITDPSTNCTRINKLNVRLYKPDPSQPTPQTDQARWYFGTNAGIRFPGGQPTAVSGLTFRNINAPEGSSSVLNSKGQLLFYTDGITVFDSTGTAMQDVSKNPPVAVTTPRELDGGNGLNGSTSSTQTVTIVPQPGCNDCQSVYYVFTTSEITTTATGSQLSYSVVDMRLKDGLGQVIQKNIPLSGSSTERVISVQGNPSDPNAPATTWIITHDFASNTFRVYPLTPQGVGTPETYDVGTSHGPETVKGEGYMKISSDGSKLAVVIPGANGAQNVVEVFDFDTTTGEVSNPLTLNLGTAPPTAYGLEFSGDQLYVSLRGNATNPSQLVRYNVSLGDSLLIALSKDTLATSNQEFGGLQAGPDQKIYMAIKGRSSLGVVNNPNATDLTAVDFEENGFAITGGTSGLGLPNNSPSTSQSYGQSFGFDGPQCAELGEQVQYQFQAQPDRAGGDPTKSTYLWSIDGTQYTTVDPTHSFPGPGTYTVELTIFNDCIPEGEVIPAQTITILQSPPAVNLGPNKLVCTGTAVTLDAYTNATGPAGATYFWTQPNGVSVRGGETFVVPAGLSGAYRVTVLVGQCVEIGTVNVNFSGPPANFLGNDTTLCQPGSTLLLNAGSPGSTYRWNTGATTQTITVSPNVTTTYSVTVTDPLLPTCSVPDQITITISQPTQVTFTKVDAADCAGSNGSINLTVPATGGPFTFAWTKEGVAYATTEDITGTPGVYNVVVTNAAGCTTSLSIPINSTSSTLQATASSDNISCSEATGTLTVTQTGGPAIASYVWTRNGQPIAANTAQITEIPGVYAVEITDITGCKFSIPNLEIRQEAKPTVTASFTQTGCQNGTVTAVSSGVAGATFQWFRNNVQLTETTPSINITSNGAYKVRVSNPADATCSTESTVNVIFPTPPAQINLATPAAVCAGTPVILNATTAGYTTYIWTLPNNTTVSGAQITATIAGRYTVRGRNALGCVSEDFVDVVINPTPAAPAASNPAPVCSSPTGGIPQLTATGQNIRWYSNATLATQVGSNSPFLPTITGNGSLPGTFTFFVTQTVNGCQSPARQVTLTINRSPLVNLGSDRTICIDDSVLLDATNSGATYRWSTTETTPTIRPTRTGTYSVTVTIGNCVVTDEVVLTVLPSIRTNVPNREVALCTDAIPVRPVTLDAGPGEGFTYFWPQLNSRERTAIASQPGVYEVIISDASNCSKTEQITVVNKCEPQVFVPDAFSPNGDSQDLNNTFKVFGGFVSDFEMQVFNRWGEIVFSTKAASLDQAEFWDGNYLGKPAPVGSYAWKISYKSVDFPDRDAVVKRGGVMLIR</sequence>
<dbReference type="InterPro" id="IPR013783">
    <property type="entry name" value="Ig-like_fold"/>
</dbReference>
<dbReference type="CDD" id="cd00146">
    <property type="entry name" value="PKD"/>
    <property type="match status" value="1"/>
</dbReference>
<dbReference type="SUPFAM" id="SSF49299">
    <property type="entry name" value="PKD domain"/>
    <property type="match status" value="2"/>
</dbReference>
<dbReference type="SUPFAM" id="SSF48726">
    <property type="entry name" value="Immunoglobulin"/>
    <property type="match status" value="1"/>
</dbReference>
<dbReference type="Pfam" id="PF13585">
    <property type="entry name" value="CHU_C"/>
    <property type="match status" value="1"/>
</dbReference>
<reference evidence="2 3" key="1">
    <citation type="submission" date="2020-01" db="EMBL/GenBank/DDBJ databases">
        <authorList>
            <person name="Kim M.K."/>
        </authorList>
    </citation>
    <scope>NUCLEOTIDE SEQUENCE [LARGE SCALE GENOMIC DNA]</scope>
    <source>
        <strain evidence="2 3">172606-1</strain>
    </source>
</reference>
<dbReference type="InterPro" id="IPR035986">
    <property type="entry name" value="PKD_dom_sf"/>
</dbReference>
<evidence type="ECO:0000313" key="2">
    <source>
        <dbReference type="EMBL" id="QHT71162.1"/>
    </source>
</evidence>
<evidence type="ECO:0000259" key="1">
    <source>
        <dbReference type="PROSITE" id="PS50093"/>
    </source>
</evidence>
<feature type="domain" description="PKD" evidence="1">
    <location>
        <begin position="35"/>
        <end position="104"/>
    </location>
</feature>